<evidence type="ECO:0000259" key="5">
    <source>
        <dbReference type="Pfam" id="PF03358"/>
    </source>
</evidence>
<keyword evidence="8" id="KW-1185">Reference proteome</keyword>
<dbReference type="EC" id="1.6.5.2" evidence="2"/>
<evidence type="ECO:0000256" key="1">
    <source>
        <dbReference type="ARBA" id="ARBA00006961"/>
    </source>
</evidence>
<feature type="domain" description="NADPH-dependent FMN reductase-like" evidence="5">
    <location>
        <begin position="34"/>
        <end position="82"/>
    </location>
</feature>
<dbReference type="InterPro" id="IPR029039">
    <property type="entry name" value="Flavoprotein-like_sf"/>
</dbReference>
<dbReference type="STRING" id="3218.A0A2K1K7K2"/>
<comment type="catalytic activity">
    <reaction evidence="4">
        <text>a quinone + NADPH + H(+) = a quinol + NADP(+)</text>
        <dbReference type="Rhea" id="RHEA:46164"/>
        <dbReference type="ChEBI" id="CHEBI:15378"/>
        <dbReference type="ChEBI" id="CHEBI:24646"/>
        <dbReference type="ChEBI" id="CHEBI:57783"/>
        <dbReference type="ChEBI" id="CHEBI:58349"/>
        <dbReference type="ChEBI" id="CHEBI:132124"/>
        <dbReference type="EC" id="1.6.5.2"/>
    </reaction>
</comment>
<comment type="similarity">
    <text evidence="1">Belongs to the WrbA family.</text>
</comment>
<reference evidence="6 8" key="1">
    <citation type="journal article" date="2008" name="Science">
        <title>The Physcomitrella genome reveals evolutionary insights into the conquest of land by plants.</title>
        <authorList>
            <person name="Rensing S."/>
            <person name="Lang D."/>
            <person name="Zimmer A."/>
            <person name="Terry A."/>
            <person name="Salamov A."/>
            <person name="Shapiro H."/>
            <person name="Nishiyama T."/>
            <person name="Perroud P.-F."/>
            <person name="Lindquist E."/>
            <person name="Kamisugi Y."/>
            <person name="Tanahashi T."/>
            <person name="Sakakibara K."/>
            <person name="Fujita T."/>
            <person name="Oishi K."/>
            <person name="Shin-I T."/>
            <person name="Kuroki Y."/>
            <person name="Toyoda A."/>
            <person name="Suzuki Y."/>
            <person name="Hashimoto A."/>
            <person name="Yamaguchi K."/>
            <person name="Sugano A."/>
            <person name="Kohara Y."/>
            <person name="Fujiyama A."/>
            <person name="Anterola A."/>
            <person name="Aoki S."/>
            <person name="Ashton N."/>
            <person name="Barbazuk W.B."/>
            <person name="Barker E."/>
            <person name="Bennetzen J."/>
            <person name="Bezanilla M."/>
            <person name="Blankenship R."/>
            <person name="Cho S.H."/>
            <person name="Dutcher S."/>
            <person name="Estelle M."/>
            <person name="Fawcett J.A."/>
            <person name="Gundlach H."/>
            <person name="Hanada K."/>
            <person name="Heyl A."/>
            <person name="Hicks K.A."/>
            <person name="Hugh J."/>
            <person name="Lohr M."/>
            <person name="Mayer K."/>
            <person name="Melkozernov A."/>
            <person name="Murata T."/>
            <person name="Nelson D."/>
            <person name="Pils B."/>
            <person name="Prigge M."/>
            <person name="Reiss B."/>
            <person name="Renner T."/>
            <person name="Rombauts S."/>
            <person name="Rushton P."/>
            <person name="Sanderfoot A."/>
            <person name="Schween G."/>
            <person name="Shiu S.-H."/>
            <person name="Stueber K."/>
            <person name="Theodoulou F.L."/>
            <person name="Tu H."/>
            <person name="Van de Peer Y."/>
            <person name="Verrier P.J."/>
            <person name="Waters E."/>
            <person name="Wood A."/>
            <person name="Yang L."/>
            <person name="Cove D."/>
            <person name="Cuming A."/>
            <person name="Hasebe M."/>
            <person name="Lucas S."/>
            <person name="Mishler D.B."/>
            <person name="Reski R."/>
            <person name="Grigoriev I."/>
            <person name="Quatrano R.S."/>
            <person name="Boore J.L."/>
        </authorList>
    </citation>
    <scope>NUCLEOTIDE SEQUENCE [LARGE SCALE GENOMIC DNA]</scope>
    <source>
        <strain evidence="7 8">cv. Gransden 2004</strain>
    </source>
</reference>
<evidence type="ECO:0000313" key="7">
    <source>
        <dbReference type="EnsemblPlants" id="PAC:32963859.CDS.1"/>
    </source>
</evidence>
<dbReference type="OMA" id="CKAMAFF"/>
<dbReference type="SUPFAM" id="SSF52218">
    <property type="entry name" value="Flavoproteins"/>
    <property type="match status" value="1"/>
</dbReference>
<evidence type="ECO:0000313" key="6">
    <source>
        <dbReference type="EMBL" id="PNR49748.1"/>
    </source>
</evidence>
<sequence>MAGLVPLQLSTLPADVLTNVNAPPKDESILVITAAQLPEADAFLFGIPTRYGTMSASMKVFFDSKGGLWRGQSLAGKPTGIFVQYIVQCKAMAFF</sequence>
<dbReference type="Gramene" id="Pp3c8_16500V3.1">
    <property type="protein sequence ID" value="PAC:32963859.CDS.1"/>
    <property type="gene ID" value="Pp3c8_16500"/>
</dbReference>
<dbReference type="PaxDb" id="3218-PP1S114_114V6.1"/>
<evidence type="ECO:0000256" key="2">
    <source>
        <dbReference type="ARBA" id="ARBA00012648"/>
    </source>
</evidence>
<dbReference type="Proteomes" id="UP000006727">
    <property type="component" value="Chromosome 8"/>
</dbReference>
<protein>
    <recommendedName>
        <fullName evidence="2">NAD(P)H dehydrogenase (quinone)</fullName>
        <ecNumber evidence="2">1.6.5.2</ecNumber>
    </recommendedName>
</protein>
<dbReference type="PANTHER" id="PTHR30546:SF3">
    <property type="entry name" value="NAD(P)H DEHYDROGENASE (QUINONE) FQR1-LIKE 2-RELATED"/>
    <property type="match status" value="1"/>
</dbReference>
<comment type="catalytic activity">
    <reaction evidence="3">
        <text>a quinone + NADH + H(+) = a quinol + NAD(+)</text>
        <dbReference type="Rhea" id="RHEA:46160"/>
        <dbReference type="ChEBI" id="CHEBI:15378"/>
        <dbReference type="ChEBI" id="CHEBI:24646"/>
        <dbReference type="ChEBI" id="CHEBI:57540"/>
        <dbReference type="ChEBI" id="CHEBI:57945"/>
        <dbReference type="ChEBI" id="CHEBI:132124"/>
        <dbReference type="EC" id="1.6.5.2"/>
    </reaction>
</comment>
<dbReference type="InterPro" id="IPR005025">
    <property type="entry name" value="FMN_Rdtase-like_dom"/>
</dbReference>
<dbReference type="AlphaFoldDB" id="A0A2K1K7K2"/>
<dbReference type="InParanoid" id="A0A2K1K7K2"/>
<evidence type="ECO:0000313" key="8">
    <source>
        <dbReference type="Proteomes" id="UP000006727"/>
    </source>
</evidence>
<dbReference type="EnsemblPlants" id="Pp3c8_16500V3.1">
    <property type="protein sequence ID" value="PAC:32963859.CDS.1"/>
    <property type="gene ID" value="Pp3c8_16500"/>
</dbReference>
<gene>
    <name evidence="6" type="ORF">PHYPA_011644</name>
</gene>
<accession>A0A2K1K7K2</accession>
<dbReference type="EMBL" id="ABEU02000008">
    <property type="protein sequence ID" value="PNR49748.1"/>
    <property type="molecule type" value="Genomic_DNA"/>
</dbReference>
<dbReference type="GO" id="GO:0003955">
    <property type="term" value="F:NAD(P)H dehydrogenase (quinone) activity"/>
    <property type="evidence" value="ECO:0000318"/>
    <property type="project" value="GO_Central"/>
</dbReference>
<organism evidence="6">
    <name type="scientific">Physcomitrium patens</name>
    <name type="common">Spreading-leaved earth moss</name>
    <name type="synonym">Physcomitrella patens</name>
    <dbReference type="NCBI Taxonomy" id="3218"/>
    <lineage>
        <taxon>Eukaryota</taxon>
        <taxon>Viridiplantae</taxon>
        <taxon>Streptophyta</taxon>
        <taxon>Embryophyta</taxon>
        <taxon>Bryophyta</taxon>
        <taxon>Bryophytina</taxon>
        <taxon>Bryopsida</taxon>
        <taxon>Funariidae</taxon>
        <taxon>Funariales</taxon>
        <taxon>Funariaceae</taxon>
        <taxon>Physcomitrium</taxon>
    </lineage>
</organism>
<reference evidence="6 8" key="2">
    <citation type="journal article" date="2018" name="Plant J.">
        <title>The Physcomitrella patens chromosome-scale assembly reveals moss genome structure and evolution.</title>
        <authorList>
            <person name="Lang D."/>
            <person name="Ullrich K.K."/>
            <person name="Murat F."/>
            <person name="Fuchs J."/>
            <person name="Jenkins J."/>
            <person name="Haas F.B."/>
            <person name="Piednoel M."/>
            <person name="Gundlach H."/>
            <person name="Van Bel M."/>
            <person name="Meyberg R."/>
            <person name="Vives C."/>
            <person name="Morata J."/>
            <person name="Symeonidi A."/>
            <person name="Hiss M."/>
            <person name="Muchero W."/>
            <person name="Kamisugi Y."/>
            <person name="Saleh O."/>
            <person name="Blanc G."/>
            <person name="Decker E.L."/>
            <person name="van Gessel N."/>
            <person name="Grimwood J."/>
            <person name="Hayes R.D."/>
            <person name="Graham S.W."/>
            <person name="Gunter L.E."/>
            <person name="McDaniel S.F."/>
            <person name="Hoernstein S.N.W."/>
            <person name="Larsson A."/>
            <person name="Li F.W."/>
            <person name="Perroud P.F."/>
            <person name="Phillips J."/>
            <person name="Ranjan P."/>
            <person name="Rokshar D.S."/>
            <person name="Rothfels C.J."/>
            <person name="Schneider L."/>
            <person name="Shu S."/>
            <person name="Stevenson D.W."/>
            <person name="Thummler F."/>
            <person name="Tillich M."/>
            <person name="Villarreal Aguilar J.C."/>
            <person name="Widiez T."/>
            <person name="Wong G.K."/>
            <person name="Wymore A."/>
            <person name="Zhang Y."/>
            <person name="Zimmer A.D."/>
            <person name="Quatrano R.S."/>
            <person name="Mayer K.F.X."/>
            <person name="Goodstein D."/>
            <person name="Casacuberta J.M."/>
            <person name="Vandepoele K."/>
            <person name="Reski R."/>
            <person name="Cuming A.C."/>
            <person name="Tuskan G.A."/>
            <person name="Maumus F."/>
            <person name="Salse J."/>
            <person name="Schmutz J."/>
            <person name="Rensing S.A."/>
        </authorList>
    </citation>
    <scope>NUCLEOTIDE SEQUENCE [LARGE SCALE GENOMIC DNA]</scope>
    <source>
        <strain evidence="7 8">cv. Gransden 2004</strain>
    </source>
</reference>
<name>A0A2K1K7K2_PHYPA</name>
<dbReference type="GO" id="GO:0016020">
    <property type="term" value="C:membrane"/>
    <property type="evidence" value="ECO:0000318"/>
    <property type="project" value="GO_Central"/>
</dbReference>
<dbReference type="PANTHER" id="PTHR30546">
    <property type="entry name" value="FLAVODOXIN-RELATED PROTEIN WRBA-RELATED"/>
    <property type="match status" value="1"/>
</dbReference>
<dbReference type="Gene3D" id="3.40.50.360">
    <property type="match status" value="1"/>
</dbReference>
<dbReference type="Pfam" id="PF03358">
    <property type="entry name" value="FMN_red"/>
    <property type="match status" value="1"/>
</dbReference>
<proteinExistence type="inferred from homology"/>
<reference evidence="7" key="3">
    <citation type="submission" date="2020-12" db="UniProtKB">
        <authorList>
            <consortium name="EnsemblPlants"/>
        </authorList>
    </citation>
    <scope>IDENTIFICATION</scope>
</reference>
<evidence type="ECO:0000256" key="3">
    <source>
        <dbReference type="ARBA" id="ARBA00047678"/>
    </source>
</evidence>
<evidence type="ECO:0000256" key="4">
    <source>
        <dbReference type="ARBA" id="ARBA00048983"/>
    </source>
</evidence>